<dbReference type="EMBL" id="JANPWB010000002">
    <property type="protein sequence ID" value="KAJ1205004.1"/>
    <property type="molecule type" value="Genomic_DNA"/>
</dbReference>
<dbReference type="AlphaFoldDB" id="A0AAV7VW25"/>
<name>A0AAV7VW25_PLEWA</name>
<proteinExistence type="predicted"/>
<accession>A0AAV7VW25</accession>
<gene>
    <name evidence="1" type="ORF">NDU88_000439</name>
</gene>
<keyword evidence="2" id="KW-1185">Reference proteome</keyword>
<evidence type="ECO:0000313" key="1">
    <source>
        <dbReference type="EMBL" id="KAJ1205004.1"/>
    </source>
</evidence>
<dbReference type="PANTHER" id="PTHR47027">
    <property type="entry name" value="REVERSE TRANSCRIPTASE DOMAIN-CONTAINING PROTEIN"/>
    <property type="match status" value="1"/>
</dbReference>
<reference evidence="1" key="1">
    <citation type="journal article" date="2022" name="bioRxiv">
        <title>Sequencing and chromosome-scale assembly of the giantPleurodeles waltlgenome.</title>
        <authorList>
            <person name="Brown T."/>
            <person name="Elewa A."/>
            <person name="Iarovenko S."/>
            <person name="Subramanian E."/>
            <person name="Araus A.J."/>
            <person name="Petzold A."/>
            <person name="Susuki M."/>
            <person name="Suzuki K.-i.T."/>
            <person name="Hayashi T."/>
            <person name="Toyoda A."/>
            <person name="Oliveira C."/>
            <person name="Osipova E."/>
            <person name="Leigh N.D."/>
            <person name="Simon A."/>
            <person name="Yun M.H."/>
        </authorList>
    </citation>
    <scope>NUCLEOTIDE SEQUENCE</scope>
    <source>
        <strain evidence="1">20211129_DDA</strain>
        <tissue evidence="1">Liver</tissue>
    </source>
</reference>
<comment type="caution">
    <text evidence="1">The sequence shown here is derived from an EMBL/GenBank/DDBJ whole genome shotgun (WGS) entry which is preliminary data.</text>
</comment>
<dbReference type="PANTHER" id="PTHR47027:SF26">
    <property type="entry name" value="REVERSE TRANSCRIPTASE DOMAIN-CONTAINING PROTEIN"/>
    <property type="match status" value="1"/>
</dbReference>
<protein>
    <recommendedName>
        <fullName evidence="3">Reverse transcriptase domain-containing protein</fullName>
    </recommendedName>
</protein>
<sequence>MIFAARQLQKCQEQNWDLYTTFVDLAKAFDTVSREGAMVDHGEVWLPRHQVGAPVSRQQACETWTVYKRLAKKLNRFHMNYLRRLLKMSWQDKVPDTDVLSQAGLQSIYSLLRRAQVRWAGHLVRMQDIRLPKRLFYGELAEGKRTQGGQKKCFKDTLNVSLKSFAIDPDFWEILAQDRPSWRSCKSKGATSYEQSRIAEAQKRRELCKFIANSLPTNQQTICARCAAEFLSPHHPDKPQPGTPYPVNLLNVISLVIVDNDG</sequence>
<organism evidence="1 2">
    <name type="scientific">Pleurodeles waltl</name>
    <name type="common">Iberian ribbed newt</name>
    <dbReference type="NCBI Taxonomy" id="8319"/>
    <lineage>
        <taxon>Eukaryota</taxon>
        <taxon>Metazoa</taxon>
        <taxon>Chordata</taxon>
        <taxon>Craniata</taxon>
        <taxon>Vertebrata</taxon>
        <taxon>Euteleostomi</taxon>
        <taxon>Amphibia</taxon>
        <taxon>Batrachia</taxon>
        <taxon>Caudata</taxon>
        <taxon>Salamandroidea</taxon>
        <taxon>Salamandridae</taxon>
        <taxon>Pleurodelinae</taxon>
        <taxon>Pleurodeles</taxon>
    </lineage>
</organism>
<dbReference type="Proteomes" id="UP001066276">
    <property type="component" value="Chromosome 1_2"/>
</dbReference>
<evidence type="ECO:0008006" key="3">
    <source>
        <dbReference type="Google" id="ProtNLM"/>
    </source>
</evidence>
<evidence type="ECO:0000313" key="2">
    <source>
        <dbReference type="Proteomes" id="UP001066276"/>
    </source>
</evidence>